<dbReference type="NCBIfam" id="TIGR04131">
    <property type="entry name" value="Bac_Flav_CTERM"/>
    <property type="match status" value="1"/>
</dbReference>
<dbReference type="Proteomes" id="UP000001635">
    <property type="component" value="Chromosome"/>
</dbReference>
<dbReference type="Pfam" id="PF18911">
    <property type="entry name" value="PKD_4"/>
    <property type="match status" value="1"/>
</dbReference>
<dbReference type="InterPro" id="IPR026341">
    <property type="entry name" value="T9SS_type_B"/>
</dbReference>
<dbReference type="Pfam" id="PF13573">
    <property type="entry name" value="SprB"/>
    <property type="match status" value="8"/>
</dbReference>
<dbReference type="InterPro" id="IPR013783">
    <property type="entry name" value="Ig-like_fold"/>
</dbReference>
<evidence type="ECO:0000259" key="2">
    <source>
        <dbReference type="PROSITE" id="PS50093"/>
    </source>
</evidence>
<dbReference type="InterPro" id="IPR035986">
    <property type="entry name" value="PKD_dom_sf"/>
</dbReference>
<keyword evidence="1" id="KW-0812">Transmembrane</keyword>
<reference evidence="4" key="1">
    <citation type="submission" date="2011-07" db="EMBL/GenBank/DDBJ databases">
        <title>The complete genome of Cyclobacterium marinum DSM 745.</title>
        <authorList>
            <person name="Lucas S."/>
            <person name="Han J."/>
            <person name="Lapidus A."/>
            <person name="Bruce D."/>
            <person name="Goodwin L."/>
            <person name="Pitluck S."/>
            <person name="Peters L."/>
            <person name="Kyrpides N."/>
            <person name="Mavromatis K."/>
            <person name="Ivanova N."/>
            <person name="Ovchinnikova G."/>
            <person name="Chertkov O."/>
            <person name="Detter J.C."/>
            <person name="Tapia R."/>
            <person name="Han C."/>
            <person name="Land M."/>
            <person name="Hauser L."/>
            <person name="Markowitz V."/>
            <person name="Cheng J.-F."/>
            <person name="Hugenholtz P."/>
            <person name="Woyke T."/>
            <person name="Wu D."/>
            <person name="Tindall B."/>
            <person name="Schuetze A."/>
            <person name="Brambilla E."/>
            <person name="Klenk H.-P."/>
            <person name="Eisen J.A."/>
        </authorList>
    </citation>
    <scope>NUCLEOTIDE SEQUENCE [LARGE SCALE GENOMIC DNA]</scope>
    <source>
        <strain evidence="4">ATCC 25205 / DSM 745 / LMG 13164 / NCIMB 1802</strain>
    </source>
</reference>
<sequence length="1895" mass="207085">MKINSKYIILSIILFLIFGLQIFKIKGELINPFASITIQDQIETEVMFDGDLTLSLDMLSINYSGDRSKLQLEVQAGNGYALSGKTISPSIQYAEDWEAKGKEIIVNLQVTDGVDHSQVFPFKVLVIPPILPLAYSENSCKGIISLTLSAYKPNQRHEESFPFTFKLIDDLGDTLRVVTVNNTAPFQSSATATFGQDYELNRDIEYQIYAIDNLGREYLRDSGPLGQAYSLDFELNFAGLLCPEDQTGLVEFIIFNATLPVNNFIVIDSEGKQKQTDFEIVSDSDGFIVIQAKDLEPGTYTIEIEDRFQCNGSESFEIVIPEPMDEVETVKHVTCFGNNDGEISLIIDGGWSSPFPKSHRNEWANYEVTWFDDKENEVKTVNNSFVSLAGTIIGMESKINNLPPGDYYAKIKDKGRLFDITGAAPLVCEKTTGWITIEGPEPLTLSETIENISCNGMADGSISINPLGGSPEYTIEWFKGNFANLNSPEPGELTSFPLNSEESELSRQHLDPGEYAVLITDQNGCIVANNYTINEPTPLILKELSELRQDVRCFGEEAGTIAIQLYENTPTPFSIEVFRNGSTFKSIGPINKVDSDTLYFSNLKAGSYDFRIEDENGCDYLLEGIIIDEPETGLLIQDTLVSNFNGYQISFPGASDGSISLEIVGGKGDYKFEWNGPNGFEANTKDISNLSPGDYTFIVTDDNNCTARLASITLEAPQPLTLTPYIPEVNGFQISCNGAATGSIKPNPAGGTGNYTYSWSGPNNFSSTNSNIENLSAGYYSLTLADDNGAIIQATYKISEPNELILSEPEDLRVPVACFGERNGAFTLMIAQGSMAPYSLTVGIMGDTEAIRTIINFNSDEYTFDQLVGNQYWVTVEDANGCIKKIDNILVDQPETGLQLSNLQLSDFNGYQITCAGGTDGAISFNITGNQGNLTYNWTGPNGFTSTKTQLEGLEAGNYHVLITDQNGCTLQRDFDLKSPFPLEVKEDVSDYNGFGVHCNGGNEGYIYLDISGGSGNTEIKWKGPNGFSSDTDSLKNIFPGIYQATITDINGCEITKSYTLTEPQGLEIEELADQRINISCFGQETGVLAASITRSSAGPYRYELSNLNGDILETSPPTVQQEWFFRNLPANTYRIKVIDANNCFKEIDQLEITQPQAGLSIDKVEVSSFNGYNISCFEAADAWIEVTTSGGSGNLKFDWSGPGNFKANGPTIENLIPGDYHLTIIDQNGCEALTEIISIKQPDPLLFTPLVKVKNGFEISCNGANDGQVSLNITGGSGVYRIVWSGPDGFTSNAGDIKDLSPGNYQVNIIDENGCEISEHFNIREPEPLTIRLNNKTDVSCHGAPTGSLSFIVSGGITGSYQYQWEKDGLAINLNSPKADNLLSGTYKVSVIDANGCVASSSAITISQPTAPLEVSMVQTEVSCYGANDANLSIAIKGGIKPYQIEWNTGDNQSSFKGIGPGLYQVTVTDATGCVVFKETTIKEVPVFKVEPVVNPISCFGAKDGSIQLNLEGGKAPVTATWEHGPEQSAIYNLSPGVYKVFLKDANNCTIERTFNLVEPEPLEAVGQVQDASSCQNGQSGKILLEVSGGRAPYNYKWSNGENSPSLSNLTNGSYTVNITDQSGCYVSKTFKVNRPAPLNISLTNTVSSQCEPKEILEINELKIEGGVAPYSIQWSSGEVYEDGYRMEASAPGNYQVTVTDSKGCVQTQSFSVQNNVILVKGEYLSESFPQYGENLVNFDVKFTNKSNGNIGLYYWDFGDGNNSYEASPTYRYKLPGTYQVTLIATDIWGCETSSSFSIKITDFFLETPNVFSPNGDGLNDYFFPKFLNINSLSLIIMNTWGEILYQSSDIKDPGWDGTFRGQKSAPGNYVYKLNYTTADGRNFSSTGAFMLLE</sequence>
<dbReference type="Gene3D" id="2.60.40.740">
    <property type="match status" value="1"/>
</dbReference>
<dbReference type="InterPro" id="IPR022409">
    <property type="entry name" value="PKD/Chitinase_dom"/>
</dbReference>
<dbReference type="InterPro" id="IPR000601">
    <property type="entry name" value="PKD_dom"/>
</dbReference>
<dbReference type="CDD" id="cd00146">
    <property type="entry name" value="PKD"/>
    <property type="match status" value="1"/>
</dbReference>
<dbReference type="HOGENOM" id="CLU_239217_0_0_10"/>
<dbReference type="SUPFAM" id="SSF49299">
    <property type="entry name" value="PKD domain"/>
    <property type="match status" value="1"/>
</dbReference>
<dbReference type="STRING" id="880070.Cycma_4034"/>
<proteinExistence type="predicted"/>
<dbReference type="Pfam" id="PF13585">
    <property type="entry name" value="CHU_C"/>
    <property type="match status" value="1"/>
</dbReference>
<accession>G0J7A9</accession>
<organism evidence="3 4">
    <name type="scientific">Cyclobacterium marinum (strain ATCC 25205 / DSM 745 / LMG 13164 / NCIMB 1802)</name>
    <name type="common">Flectobacillus marinus</name>
    <dbReference type="NCBI Taxonomy" id="880070"/>
    <lineage>
        <taxon>Bacteria</taxon>
        <taxon>Pseudomonadati</taxon>
        <taxon>Bacteroidota</taxon>
        <taxon>Cytophagia</taxon>
        <taxon>Cytophagales</taxon>
        <taxon>Cyclobacteriaceae</taxon>
        <taxon>Cyclobacterium</taxon>
    </lineage>
</organism>
<dbReference type="SMART" id="SM00089">
    <property type="entry name" value="PKD"/>
    <property type="match status" value="1"/>
</dbReference>
<keyword evidence="1" id="KW-0472">Membrane</keyword>
<evidence type="ECO:0000256" key="1">
    <source>
        <dbReference type="SAM" id="Phobius"/>
    </source>
</evidence>
<keyword evidence="4" id="KW-1185">Reference proteome</keyword>
<feature type="transmembrane region" description="Helical" evidence="1">
    <location>
        <begin position="7"/>
        <end position="23"/>
    </location>
</feature>
<keyword evidence="1" id="KW-1133">Transmembrane helix</keyword>
<feature type="domain" description="PKD" evidence="2">
    <location>
        <begin position="1738"/>
        <end position="1803"/>
    </location>
</feature>
<gene>
    <name evidence="3" type="ordered locus">Cycma_4034</name>
</gene>
<evidence type="ECO:0000313" key="3">
    <source>
        <dbReference type="EMBL" id="AEL27742.1"/>
    </source>
</evidence>
<dbReference type="InterPro" id="IPR025667">
    <property type="entry name" value="SprB_repeat"/>
</dbReference>
<dbReference type="PROSITE" id="PS50093">
    <property type="entry name" value="PKD"/>
    <property type="match status" value="1"/>
</dbReference>
<dbReference type="Gene3D" id="2.60.40.10">
    <property type="entry name" value="Immunoglobulins"/>
    <property type="match status" value="5"/>
</dbReference>
<evidence type="ECO:0000313" key="4">
    <source>
        <dbReference type="Proteomes" id="UP000001635"/>
    </source>
</evidence>
<dbReference type="eggNOG" id="COG3291">
    <property type="taxonomic scope" value="Bacteria"/>
</dbReference>
<dbReference type="KEGG" id="cmr:Cycma_4034"/>
<protein>
    <submittedName>
        <fullName evidence="3">PKD domain containing protein</fullName>
    </submittedName>
</protein>
<dbReference type="EMBL" id="CP002955">
    <property type="protein sequence ID" value="AEL27742.1"/>
    <property type="molecule type" value="Genomic_DNA"/>
</dbReference>
<name>G0J7A9_CYCMS</name>